<protein>
    <submittedName>
        <fullName evidence="1">Uncharacterized protein</fullName>
    </submittedName>
</protein>
<evidence type="ECO:0000313" key="1">
    <source>
        <dbReference type="EMBL" id="KAJ8664508.1"/>
    </source>
</evidence>
<proteinExistence type="predicted"/>
<accession>A0ACC2N087</accession>
<reference evidence="1" key="1">
    <citation type="submission" date="2023-04" db="EMBL/GenBank/DDBJ databases">
        <title>A chromosome-level genome assembly of the parasitoid wasp Eretmocerus hayati.</title>
        <authorList>
            <person name="Zhong Y."/>
            <person name="Liu S."/>
            <person name="Liu Y."/>
        </authorList>
    </citation>
    <scope>NUCLEOTIDE SEQUENCE</scope>
    <source>
        <strain evidence="1">ZJU_SS_LIU_2023</strain>
    </source>
</reference>
<gene>
    <name evidence="1" type="ORF">QAD02_006170</name>
</gene>
<name>A0ACC2N087_9HYME</name>
<dbReference type="EMBL" id="CM056744">
    <property type="protein sequence ID" value="KAJ8664508.1"/>
    <property type="molecule type" value="Genomic_DNA"/>
</dbReference>
<keyword evidence="2" id="KW-1185">Reference proteome</keyword>
<sequence>MDKLREEERTDVNQKDVWRSEPFSARAPPKRAPSKTCSIAVIYTRAISVHSIRISPITKFVSVLKYAFAVHVMAHFCQILSFDVLQPDSRLKYDFRYYDCKTPLCPAPAQSEPLADGTYSELILTHDHAPCCQPDDEDESIAMHEWCKDKAQSEYLRFDKIWDEAVEK</sequence>
<dbReference type="Proteomes" id="UP001239111">
    <property type="component" value="Chromosome 4"/>
</dbReference>
<evidence type="ECO:0000313" key="2">
    <source>
        <dbReference type="Proteomes" id="UP001239111"/>
    </source>
</evidence>
<organism evidence="1 2">
    <name type="scientific">Eretmocerus hayati</name>
    <dbReference type="NCBI Taxonomy" id="131215"/>
    <lineage>
        <taxon>Eukaryota</taxon>
        <taxon>Metazoa</taxon>
        <taxon>Ecdysozoa</taxon>
        <taxon>Arthropoda</taxon>
        <taxon>Hexapoda</taxon>
        <taxon>Insecta</taxon>
        <taxon>Pterygota</taxon>
        <taxon>Neoptera</taxon>
        <taxon>Endopterygota</taxon>
        <taxon>Hymenoptera</taxon>
        <taxon>Apocrita</taxon>
        <taxon>Proctotrupomorpha</taxon>
        <taxon>Chalcidoidea</taxon>
        <taxon>Aphelinidae</taxon>
        <taxon>Aphelininae</taxon>
        <taxon>Eretmocerus</taxon>
    </lineage>
</organism>
<comment type="caution">
    <text evidence="1">The sequence shown here is derived from an EMBL/GenBank/DDBJ whole genome shotgun (WGS) entry which is preliminary data.</text>
</comment>